<dbReference type="Gene3D" id="3.40.720.10">
    <property type="entry name" value="Alkaline Phosphatase, subunit A"/>
    <property type="match status" value="2"/>
</dbReference>
<feature type="region of interest" description="Disordered" evidence="5">
    <location>
        <begin position="470"/>
        <end position="496"/>
    </location>
</feature>
<gene>
    <name evidence="6" type="ORF">JF887_05775</name>
</gene>
<name>A0A934KED8_9BACT</name>
<comment type="caution">
    <text evidence="6">The sequence shown here is derived from an EMBL/GenBank/DDBJ whole genome shotgun (WGS) entry which is preliminary data.</text>
</comment>
<dbReference type="PANTHER" id="PTHR31956">
    <property type="entry name" value="NON-SPECIFIC PHOSPHOLIPASE C4-RELATED"/>
    <property type="match status" value="1"/>
</dbReference>
<keyword evidence="3" id="KW-0378">Hydrolase</keyword>
<sequence length="530" mass="56180">MDVRPSRRQVLQTGAAFGLSAAAAAALPPGVLRALAAPPTPGKLEDIDHIIISIQENRAFDHYFGSYKGVRGFGDTSVTQPDGSSIFAQRYPGSSGNRLYPFRLNTRTSTGECTPDVDHGWPTQHATLRGRANDNWLPAHIASDGSAIGPSVMGYYNRDDLPFYYALADAFTICDHYHCSVIGPTDPNHLYNFSAWLDPAGVDGGPLLSTNLKFGGSQQFSFTWRTMPEQLEAKGITWKVYTDPTSNTINNVLAYFKAYQTNPTLAAKAFGSAYPADFAADVLAGTLPQVSWVISNAVEDEHPPDPISLGETYTSQLITALTANPAVYAKSALILTYDENGGFFDHVPPPTPDPGTPGEYVTTSVLPAAAGGVAGPIGLGYRVPTMIVSPFSRGGLVSSDVFDHTSTLLLIEKRFGVEVPNLTAYRRATVGDMTSAFNFAGPDFTVPPLPAASPVDQRLAECVPTKTYTVPTTSTLPAQEPGAPRRPSGPVQPPTNLPVSPGQVVLGGLLGTGAVIALGRLRKNEGAGAS</sequence>
<evidence type="ECO:0000313" key="7">
    <source>
        <dbReference type="Proteomes" id="UP000614410"/>
    </source>
</evidence>
<dbReference type="PROSITE" id="PS51318">
    <property type="entry name" value="TAT"/>
    <property type="match status" value="1"/>
</dbReference>
<proteinExistence type="inferred from homology"/>
<dbReference type="Proteomes" id="UP000614410">
    <property type="component" value="Unassembled WGS sequence"/>
</dbReference>
<comment type="catalytic activity">
    <reaction evidence="4">
        <text>a 1,2-diacyl-sn-glycero-3-phosphocholine + H2O = phosphocholine + a 1,2-diacyl-sn-glycerol + H(+)</text>
        <dbReference type="Rhea" id="RHEA:10604"/>
        <dbReference type="ChEBI" id="CHEBI:15377"/>
        <dbReference type="ChEBI" id="CHEBI:15378"/>
        <dbReference type="ChEBI" id="CHEBI:17815"/>
        <dbReference type="ChEBI" id="CHEBI:57643"/>
        <dbReference type="ChEBI" id="CHEBI:295975"/>
        <dbReference type="EC" id="3.1.4.3"/>
    </reaction>
    <physiologicalReaction direction="left-to-right" evidence="4">
        <dbReference type="Rhea" id="RHEA:10605"/>
    </physiologicalReaction>
</comment>
<evidence type="ECO:0000256" key="5">
    <source>
        <dbReference type="SAM" id="MobiDB-lite"/>
    </source>
</evidence>
<reference evidence="6 7" key="1">
    <citation type="submission" date="2020-10" db="EMBL/GenBank/DDBJ databases">
        <title>Ca. Dormibacterota MAGs.</title>
        <authorList>
            <person name="Montgomery K."/>
        </authorList>
    </citation>
    <scope>NUCLEOTIDE SEQUENCE [LARGE SCALE GENOMIC DNA]</scope>
    <source>
        <strain evidence="6">Mitchell_Peninsula_5</strain>
    </source>
</reference>
<protein>
    <recommendedName>
        <fullName evidence="2">phospholipase C</fullName>
        <ecNumber evidence="2">3.1.4.3</ecNumber>
    </recommendedName>
</protein>
<dbReference type="InterPro" id="IPR007312">
    <property type="entry name" value="Phosphoesterase"/>
</dbReference>
<dbReference type="AlphaFoldDB" id="A0A934KED8"/>
<evidence type="ECO:0000256" key="2">
    <source>
        <dbReference type="ARBA" id="ARBA00012018"/>
    </source>
</evidence>
<dbReference type="GO" id="GO:0034480">
    <property type="term" value="F:phosphatidylcholine phospholipase C activity"/>
    <property type="evidence" value="ECO:0007669"/>
    <property type="project" value="UniProtKB-EC"/>
</dbReference>
<dbReference type="PANTHER" id="PTHR31956:SF1">
    <property type="entry name" value="NON-SPECIFIC PHOSPHOLIPASE C1"/>
    <property type="match status" value="1"/>
</dbReference>
<dbReference type="InterPro" id="IPR006311">
    <property type="entry name" value="TAT_signal"/>
</dbReference>
<evidence type="ECO:0000256" key="1">
    <source>
        <dbReference type="ARBA" id="ARBA00009717"/>
    </source>
</evidence>
<dbReference type="InterPro" id="IPR017850">
    <property type="entry name" value="Alkaline_phosphatase_core_sf"/>
</dbReference>
<evidence type="ECO:0000313" key="6">
    <source>
        <dbReference type="EMBL" id="MBJ7608924.1"/>
    </source>
</evidence>
<dbReference type="Pfam" id="PF04185">
    <property type="entry name" value="Phosphoesterase"/>
    <property type="match status" value="1"/>
</dbReference>
<dbReference type="EC" id="3.1.4.3" evidence="2"/>
<comment type="similarity">
    <text evidence="1">Belongs to the bacterial phospholipase C family.</text>
</comment>
<accession>A0A934KED8</accession>
<evidence type="ECO:0000256" key="3">
    <source>
        <dbReference type="ARBA" id="ARBA00022801"/>
    </source>
</evidence>
<dbReference type="EMBL" id="JAEKNN010000026">
    <property type="protein sequence ID" value="MBJ7608924.1"/>
    <property type="molecule type" value="Genomic_DNA"/>
</dbReference>
<organism evidence="6 7">
    <name type="scientific">Candidatus Amunia macphersoniae</name>
    <dbReference type="NCBI Taxonomy" id="3127014"/>
    <lineage>
        <taxon>Bacteria</taxon>
        <taxon>Bacillati</taxon>
        <taxon>Candidatus Dormiibacterota</taxon>
        <taxon>Candidatus Dormibacteria</taxon>
        <taxon>Candidatus Aeolococcales</taxon>
        <taxon>Candidatus Aeolococcaceae</taxon>
        <taxon>Candidatus Amunia</taxon>
    </lineage>
</organism>
<evidence type="ECO:0000256" key="4">
    <source>
        <dbReference type="ARBA" id="ARBA00048421"/>
    </source>
</evidence>